<organism evidence="3 4">
    <name type="scientific">Coccomyxa subellipsoidea (strain C-169)</name>
    <name type="common">Green microalga</name>
    <dbReference type="NCBI Taxonomy" id="574566"/>
    <lineage>
        <taxon>Eukaryota</taxon>
        <taxon>Viridiplantae</taxon>
        <taxon>Chlorophyta</taxon>
        <taxon>core chlorophytes</taxon>
        <taxon>Trebouxiophyceae</taxon>
        <taxon>Trebouxiophyceae incertae sedis</taxon>
        <taxon>Coccomyxaceae</taxon>
        <taxon>Coccomyxa</taxon>
        <taxon>Coccomyxa subellipsoidea</taxon>
    </lineage>
</organism>
<feature type="compositionally biased region" description="Basic and acidic residues" evidence="2">
    <location>
        <begin position="878"/>
        <end position="890"/>
    </location>
</feature>
<evidence type="ECO:0000313" key="3">
    <source>
        <dbReference type="EMBL" id="EIE20907.1"/>
    </source>
</evidence>
<dbReference type="AlphaFoldDB" id="I0YR88"/>
<feature type="coiled-coil region" evidence="1">
    <location>
        <begin position="472"/>
        <end position="538"/>
    </location>
</feature>
<evidence type="ECO:0000256" key="1">
    <source>
        <dbReference type="SAM" id="Coils"/>
    </source>
</evidence>
<evidence type="ECO:0000256" key="2">
    <source>
        <dbReference type="SAM" id="MobiDB-lite"/>
    </source>
</evidence>
<dbReference type="PANTHER" id="PTHR34121:SF1">
    <property type="entry name" value="FILAMIN-A-INTERACTING PROTEIN 1"/>
    <property type="match status" value="1"/>
</dbReference>
<accession>I0YR88</accession>
<proteinExistence type="predicted"/>
<dbReference type="EMBL" id="AGSI01000014">
    <property type="protein sequence ID" value="EIE20907.1"/>
    <property type="molecule type" value="Genomic_DNA"/>
</dbReference>
<dbReference type="Proteomes" id="UP000007264">
    <property type="component" value="Unassembled WGS sequence"/>
</dbReference>
<dbReference type="RefSeq" id="XP_005645451.1">
    <property type="nucleotide sequence ID" value="XM_005645394.1"/>
</dbReference>
<dbReference type="OrthoDB" id="2019255at2759"/>
<protein>
    <submittedName>
        <fullName evidence="3">Uncharacterized protein</fullName>
    </submittedName>
</protein>
<dbReference type="KEGG" id="csl:COCSUDRAFT_67294"/>
<dbReference type="PANTHER" id="PTHR34121">
    <property type="entry name" value="MYOSIN-11"/>
    <property type="match status" value="1"/>
</dbReference>
<comment type="caution">
    <text evidence="3">The sequence shown here is derived from an EMBL/GenBank/DDBJ whole genome shotgun (WGS) entry which is preliminary data.</text>
</comment>
<evidence type="ECO:0000313" key="4">
    <source>
        <dbReference type="Proteomes" id="UP000007264"/>
    </source>
</evidence>
<dbReference type="eggNOG" id="ENOG502QW6M">
    <property type="taxonomic scope" value="Eukaryota"/>
</dbReference>
<dbReference type="STRING" id="574566.I0YR88"/>
<name>I0YR88_COCSC</name>
<keyword evidence="4" id="KW-1185">Reference proteome</keyword>
<feature type="region of interest" description="Disordered" evidence="2">
    <location>
        <begin position="796"/>
        <end position="890"/>
    </location>
</feature>
<feature type="compositionally biased region" description="Low complexity" evidence="2">
    <location>
        <begin position="62"/>
        <end position="75"/>
    </location>
</feature>
<reference evidence="3 4" key="1">
    <citation type="journal article" date="2012" name="Genome Biol.">
        <title>The genome of the polar eukaryotic microalga coccomyxa subellipsoidea reveals traits of cold adaptation.</title>
        <authorList>
            <person name="Blanc G."/>
            <person name="Agarkova I."/>
            <person name="Grimwood J."/>
            <person name="Kuo A."/>
            <person name="Brueggeman A."/>
            <person name="Dunigan D."/>
            <person name="Gurnon J."/>
            <person name="Ladunga I."/>
            <person name="Lindquist E."/>
            <person name="Lucas S."/>
            <person name="Pangilinan J."/>
            <person name="Proschold T."/>
            <person name="Salamov A."/>
            <person name="Schmutz J."/>
            <person name="Weeks D."/>
            <person name="Yamada T."/>
            <person name="Claverie J.M."/>
            <person name="Grigoriev I."/>
            <person name="Van Etten J."/>
            <person name="Lomsadze A."/>
            <person name="Borodovsky M."/>
        </authorList>
    </citation>
    <scope>NUCLEOTIDE SEQUENCE [LARGE SCALE GENOMIC DNA]</scope>
    <source>
        <strain evidence="3 4">C-169</strain>
    </source>
</reference>
<feature type="region of interest" description="Disordered" evidence="2">
    <location>
        <begin position="1"/>
        <end position="112"/>
    </location>
</feature>
<feature type="compositionally biased region" description="Basic and acidic residues" evidence="2">
    <location>
        <begin position="857"/>
        <end position="866"/>
    </location>
</feature>
<keyword evidence="1" id="KW-0175">Coiled coil</keyword>
<feature type="compositionally biased region" description="Basic and acidic residues" evidence="2">
    <location>
        <begin position="51"/>
        <end position="61"/>
    </location>
</feature>
<sequence>MEQGQPSATDDAKGPRKNLLGFLAHRLKQREASAAAMPGHDGPSSASGSKETLRASVKEEISTASGAGSLASDGSEASEELVERHASPARIGHSAAEIRVGTQPSASVSGAAARGGLGTWLTRITGAYSTAVRGLGGSLLRGDKLNDYAETKDRLERTAADLHGEVRIVGLRRWTSIMQCLSSQVQGPIYTTQPLSPGSPNGEGDWQTFTQVGGTAPSSAEAEVAMRVNDMWFMEPGGEPLTFREVFLKSRALENIIAGYAKWPPADPSERELLVDLFAVALGGDAQLHSRLVDALMRLTETCARWKEAGASPEECMSISLPVADALGSLKAAASVAILDRKMAALKSEISQQAALAAQKHKFNQGSAHPTGDASPRRLASGLAATAQVMAQSERLCRLAAERRALVEAALAADVSGALAGMQDRGAALSAAILDAEARITSVLRQKRDGQSNRGRKLQSMEGGLREVGEEIAGLDARRNALLAQLAQLEAQLAQAHARRADLEESRNVFEEGVAFSLDALQHQVDELAAEHRRHNAESTALQEGRALLGVLSGEAPGMLAAAVRSARATATEAAQDFIHSACRHLYFQRAEAQLLLRKLLFCAAELQSLCTKEESAARMGMTALTSDVAGQRRALQLTFLEAEAAATARLAEVDAVRAAVEAACSIKLPPSTAPAEVTGTKESSVSSTQTEEFVDLLASIAELRKQIEGLDRPDSLPPPGQPLPMEEEGQMVPEAEGLVVKTVSGAGPQIAGSAGAPHVPHIEAEEVSPAEDFARDESPDAVQLESLVDQKAALHTEEPAQSVVPPSGSDKVEEEVTADPPAGAEPLSAPAPGGHGSPKDGHGTGDAVQDGSDDMEQQRETDKPKTVHATAASAPHQTEEHLPLPLHDD</sequence>
<gene>
    <name evidence="3" type="ORF">COCSUDRAFT_67294</name>
</gene>
<dbReference type="GeneID" id="17038886"/>